<gene>
    <name evidence="4" type="ORF">IFJ75_14795</name>
</gene>
<feature type="signal peptide" evidence="3">
    <location>
        <begin position="1"/>
        <end position="26"/>
    </location>
</feature>
<dbReference type="Pfam" id="PF13432">
    <property type="entry name" value="TPR_16"/>
    <property type="match status" value="1"/>
</dbReference>
<feature type="chain" id="PRO_5037330867" evidence="3">
    <location>
        <begin position="27"/>
        <end position="280"/>
    </location>
</feature>
<feature type="region of interest" description="Disordered" evidence="2">
    <location>
        <begin position="256"/>
        <end position="280"/>
    </location>
</feature>
<keyword evidence="3" id="KW-0732">Signal</keyword>
<evidence type="ECO:0000256" key="1">
    <source>
        <dbReference type="PROSITE-ProRule" id="PRU00339"/>
    </source>
</evidence>
<feature type="compositionally biased region" description="Polar residues" evidence="2">
    <location>
        <begin position="270"/>
        <end position="280"/>
    </location>
</feature>
<evidence type="ECO:0000313" key="5">
    <source>
        <dbReference type="Proteomes" id="UP000663918"/>
    </source>
</evidence>
<evidence type="ECO:0000256" key="3">
    <source>
        <dbReference type="SAM" id="SignalP"/>
    </source>
</evidence>
<dbReference type="EMBL" id="CP062222">
    <property type="protein sequence ID" value="QTC90529.1"/>
    <property type="molecule type" value="Genomic_DNA"/>
</dbReference>
<dbReference type="GO" id="GO:0042802">
    <property type="term" value="F:identical protein binding"/>
    <property type="evidence" value="ECO:0007669"/>
    <property type="project" value="InterPro"/>
</dbReference>
<dbReference type="InterPro" id="IPR019734">
    <property type="entry name" value="TPR_rpt"/>
</dbReference>
<dbReference type="SUPFAM" id="SSF48452">
    <property type="entry name" value="TPR-like"/>
    <property type="match status" value="1"/>
</dbReference>
<dbReference type="Gene3D" id="1.25.40.10">
    <property type="entry name" value="Tetratricopeptide repeat domain"/>
    <property type="match status" value="1"/>
</dbReference>
<organism evidence="4 5">
    <name type="scientific">Brevundimonas goettingensis</name>
    <dbReference type="NCBI Taxonomy" id="2774190"/>
    <lineage>
        <taxon>Bacteria</taxon>
        <taxon>Pseudomonadati</taxon>
        <taxon>Pseudomonadota</taxon>
        <taxon>Alphaproteobacteria</taxon>
        <taxon>Caulobacterales</taxon>
        <taxon>Caulobacteraceae</taxon>
        <taxon>Brevundimonas</taxon>
    </lineage>
</organism>
<keyword evidence="1" id="KW-0802">TPR repeat</keyword>
<dbReference type="RefSeq" id="WP_207868992.1">
    <property type="nucleotide sequence ID" value="NZ_CP062222.1"/>
</dbReference>
<dbReference type="InterPro" id="IPR011717">
    <property type="entry name" value="TPR-4"/>
</dbReference>
<dbReference type="InterPro" id="IPR011990">
    <property type="entry name" value="TPR-like_helical_dom_sf"/>
</dbReference>
<dbReference type="Pfam" id="PF07721">
    <property type="entry name" value="TPR_4"/>
    <property type="match status" value="1"/>
</dbReference>
<dbReference type="PROSITE" id="PS50005">
    <property type="entry name" value="TPR"/>
    <property type="match status" value="1"/>
</dbReference>
<evidence type="ECO:0000256" key="2">
    <source>
        <dbReference type="SAM" id="MobiDB-lite"/>
    </source>
</evidence>
<proteinExistence type="predicted"/>
<dbReference type="KEGG" id="bgoe:IFJ75_14795"/>
<dbReference type="SMART" id="SM00028">
    <property type="entry name" value="TPR"/>
    <property type="match status" value="3"/>
</dbReference>
<keyword evidence="5" id="KW-1185">Reference proteome</keyword>
<evidence type="ECO:0000313" key="4">
    <source>
        <dbReference type="EMBL" id="QTC90529.1"/>
    </source>
</evidence>
<reference evidence="4" key="1">
    <citation type="submission" date="2020-09" db="EMBL/GenBank/DDBJ databases">
        <title>Brevundimonas sp. LVF2 isolated from a puddle in Goettingen, Germany.</title>
        <authorList>
            <person name="Friedrich I."/>
            <person name="Klassen A."/>
            <person name="Hannes N."/>
            <person name="Schneider D."/>
            <person name="Hertel R."/>
            <person name="Daniel R."/>
        </authorList>
    </citation>
    <scope>NUCLEOTIDE SEQUENCE</scope>
    <source>
        <strain evidence="4">LVF2</strain>
    </source>
</reference>
<dbReference type="Proteomes" id="UP000663918">
    <property type="component" value="Chromosome"/>
</dbReference>
<name>A0A975C158_9CAUL</name>
<protein>
    <submittedName>
        <fullName evidence="4">Tetratricopeptide repeat protein</fullName>
    </submittedName>
</protein>
<dbReference type="InterPro" id="IPR014596">
    <property type="entry name" value="UCP035836"/>
</dbReference>
<dbReference type="AlphaFoldDB" id="A0A975C158"/>
<dbReference type="PIRSF" id="PIRSF035836">
    <property type="entry name" value="UCP035836"/>
    <property type="match status" value="1"/>
</dbReference>
<accession>A0A975C158</accession>
<sequence>MSRLAPASILASAVFLTGLIGAPALAGDRTPEAQPAPVATAPLPASAEQRAAIERLDPLTRSVFWNRERDINPADPVAGVRLAASLRELGQYEQAADAAQAVLTVQPNNLEALLEFGRDQISRGQGFYGIAALEKARALTPGDWRALSLLGVAYNQVRRAEDARAVWNEGLQLSADNPEILTNAAVALMTDGNLPGAEALLRRAVIQPGATTRMRLNLALVLGLQGKTPEAEQIIRRDLPPEQADRNLQWLRDKSAPQATPASLPAGSATARTWNSLQGQ</sequence>
<feature type="repeat" description="TPR" evidence="1">
    <location>
        <begin position="76"/>
        <end position="109"/>
    </location>
</feature>